<proteinExistence type="predicted"/>
<dbReference type="EMBL" id="DXCL01000046">
    <property type="protein sequence ID" value="HIZ04183.1"/>
    <property type="molecule type" value="Genomic_DNA"/>
</dbReference>
<evidence type="ECO:0000313" key="2">
    <source>
        <dbReference type="Proteomes" id="UP000824132"/>
    </source>
</evidence>
<reference evidence="1" key="1">
    <citation type="journal article" date="2021" name="PeerJ">
        <title>Extensive microbial diversity within the chicken gut microbiome revealed by metagenomics and culture.</title>
        <authorList>
            <person name="Gilroy R."/>
            <person name="Ravi A."/>
            <person name="Getino M."/>
            <person name="Pursley I."/>
            <person name="Horton D.L."/>
            <person name="Alikhan N.F."/>
            <person name="Baker D."/>
            <person name="Gharbi K."/>
            <person name="Hall N."/>
            <person name="Watson M."/>
            <person name="Adriaenssens E.M."/>
            <person name="Foster-Nyarko E."/>
            <person name="Jarju S."/>
            <person name="Secka A."/>
            <person name="Antonio M."/>
            <person name="Oren A."/>
            <person name="Chaudhuri R.R."/>
            <person name="La Ragione R."/>
            <person name="Hildebrand F."/>
            <person name="Pallen M.J."/>
        </authorList>
    </citation>
    <scope>NUCLEOTIDE SEQUENCE</scope>
    <source>
        <strain evidence="1">CHK187-5294</strain>
    </source>
</reference>
<evidence type="ECO:0000313" key="1">
    <source>
        <dbReference type="EMBL" id="HIZ04183.1"/>
    </source>
</evidence>
<dbReference type="PANTHER" id="PTHR36454">
    <property type="entry name" value="LMO2823 PROTEIN"/>
    <property type="match status" value="1"/>
</dbReference>
<dbReference type="Proteomes" id="UP000824132">
    <property type="component" value="Unassembled WGS sequence"/>
</dbReference>
<name>A0A9D2D0E6_9FIRM</name>
<organism evidence="1 2">
    <name type="scientific">Candidatus Borkfalkia avistercoris</name>
    <dbReference type="NCBI Taxonomy" id="2838504"/>
    <lineage>
        <taxon>Bacteria</taxon>
        <taxon>Bacillati</taxon>
        <taxon>Bacillota</taxon>
        <taxon>Clostridia</taxon>
        <taxon>Christensenellales</taxon>
        <taxon>Christensenellaceae</taxon>
        <taxon>Candidatus Borkfalkia</taxon>
    </lineage>
</organism>
<accession>A0A9D2D0E6</accession>
<dbReference type="Pfam" id="PF06245">
    <property type="entry name" value="DUF1015"/>
    <property type="match status" value="1"/>
</dbReference>
<comment type="caution">
    <text evidence="1">The sequence shown here is derived from an EMBL/GenBank/DDBJ whole genome shotgun (WGS) entry which is preliminary data.</text>
</comment>
<dbReference type="InterPro" id="IPR008323">
    <property type="entry name" value="UCP033563"/>
</dbReference>
<sequence length="402" mass="44734">MKKSGCVYVPEILLPREGTDMGKWAVIACDQHTSDRAYWDELENYVKDAPSTLRLTLPEIYLSGDCSARIRAIADTMKRYRKEGVFRKLERGFVLAERKTPYSPVRFGIVLAVDLDAYSYDVNAKAAIKATEATIVERIPPRLKIREGADVEFPHVMLLYNDREDSVLKDLKGALSSLEKLYDFELNMGGGHIRGYFVPRAEEIAARFEALADEDGLVFMVGDGNHSLATAKAAWEKIKAGLTEEERQSHPARYALAEAVNLYDDGIRFEAIHRIVTGVDAKKFAAGFPVAAEGDAFLAVQGEKARNPLGKDAAAAVKLADGYISDYIAENGGEVDYIHGEEEILRLTRERADSVGILLPKMDKADLFGTVKRHGCLPRKTFSMGESAEKRYYIEGKEIVKK</sequence>
<dbReference type="AlphaFoldDB" id="A0A9D2D0E6"/>
<reference evidence="1" key="2">
    <citation type="submission" date="2021-04" db="EMBL/GenBank/DDBJ databases">
        <authorList>
            <person name="Gilroy R."/>
        </authorList>
    </citation>
    <scope>NUCLEOTIDE SEQUENCE</scope>
    <source>
        <strain evidence="1">CHK187-5294</strain>
    </source>
</reference>
<dbReference type="PANTHER" id="PTHR36454:SF1">
    <property type="entry name" value="DUF1015 DOMAIN-CONTAINING PROTEIN"/>
    <property type="match status" value="1"/>
</dbReference>
<gene>
    <name evidence="1" type="ORF">H9727_07860</name>
</gene>
<protein>
    <submittedName>
        <fullName evidence="1">DUF1015 domain-containing protein</fullName>
    </submittedName>
</protein>